<protein>
    <recommendedName>
        <fullName evidence="2">MIF4G domain-containing protein</fullName>
    </recommendedName>
</protein>
<dbReference type="Gene3D" id="1.25.40.180">
    <property type="match status" value="1"/>
</dbReference>
<dbReference type="EMBL" id="MN738895">
    <property type="protein sequence ID" value="QHT30311.1"/>
    <property type="molecule type" value="Genomic_DNA"/>
</dbReference>
<evidence type="ECO:0000313" key="1">
    <source>
        <dbReference type="EMBL" id="QHT30311.1"/>
    </source>
</evidence>
<accession>A0A6C0ENS6</accession>
<reference evidence="1" key="1">
    <citation type="journal article" date="2020" name="Nature">
        <title>Giant virus diversity and host interactions through global metagenomics.</title>
        <authorList>
            <person name="Schulz F."/>
            <person name="Roux S."/>
            <person name="Paez-Espino D."/>
            <person name="Jungbluth S."/>
            <person name="Walsh D.A."/>
            <person name="Denef V.J."/>
            <person name="McMahon K.D."/>
            <person name="Konstantinidis K.T."/>
            <person name="Eloe-Fadrosh E.A."/>
            <person name="Kyrpides N.C."/>
            <person name="Woyke T."/>
        </authorList>
    </citation>
    <scope>NUCLEOTIDE SEQUENCE</scope>
    <source>
        <strain evidence="1">GVMAG-M-3300009149-34</strain>
    </source>
</reference>
<dbReference type="InterPro" id="IPR016024">
    <property type="entry name" value="ARM-type_fold"/>
</dbReference>
<evidence type="ECO:0008006" key="2">
    <source>
        <dbReference type="Google" id="ProtNLM"/>
    </source>
</evidence>
<sequence>MTSILADHQYDLTHFPEANQINVDIFLAQNVIDIINKLASLVGAPSYQKTPVFKHVRSRNNNRQPCQREVISTADWAEIRNFKTTELTKKEEGVDKDIDELRGLLNKLTSNNYEEMETQIMKSLTTIIDKNCKEEDLEKIGEAIFEIGSINKFWSAVFAKLYKTILSTFPTMNEIYKKNFSNFLSLFDNIRYVSAEENYDEFCNVNKENEKRRSIGSFFVHLMNNDVIEEVAIFELIKQLKETMLDFMDMENKKEEVAEFAENIVILINGGKNRLEAYKNDVTFGWDECVEFIEDMTKRKVSNHPSLSNKVVFKFMDLEEEL</sequence>
<organism evidence="1">
    <name type="scientific">viral metagenome</name>
    <dbReference type="NCBI Taxonomy" id="1070528"/>
    <lineage>
        <taxon>unclassified sequences</taxon>
        <taxon>metagenomes</taxon>
        <taxon>organismal metagenomes</taxon>
    </lineage>
</organism>
<dbReference type="SUPFAM" id="SSF48371">
    <property type="entry name" value="ARM repeat"/>
    <property type="match status" value="1"/>
</dbReference>
<name>A0A6C0ENS6_9ZZZZ</name>
<proteinExistence type="predicted"/>
<dbReference type="AlphaFoldDB" id="A0A6C0ENS6"/>